<feature type="transmembrane region" description="Helical" evidence="1">
    <location>
        <begin position="61"/>
        <end position="78"/>
    </location>
</feature>
<feature type="transmembrane region" description="Helical" evidence="1">
    <location>
        <begin position="6"/>
        <end position="23"/>
    </location>
</feature>
<evidence type="ECO:0000313" key="3">
    <source>
        <dbReference type="Proteomes" id="UP000249542"/>
    </source>
</evidence>
<keyword evidence="1" id="KW-0472">Membrane</keyword>
<keyword evidence="1" id="KW-1133">Transmembrane helix</keyword>
<dbReference type="EMBL" id="QKYV01000004">
    <property type="protein sequence ID" value="PZW40748.1"/>
    <property type="molecule type" value="Genomic_DNA"/>
</dbReference>
<accession>A0A2W7I373</accession>
<gene>
    <name evidence="2" type="ORF">LX95_01816</name>
</gene>
<dbReference type="NCBIfam" id="NF037968">
    <property type="entry name" value="SemiSWEET_2"/>
    <property type="match status" value="1"/>
</dbReference>
<protein>
    <submittedName>
        <fullName evidence="2">MtN3 and saliva related transmembrane protein</fullName>
    </submittedName>
</protein>
<dbReference type="Pfam" id="PF03083">
    <property type="entry name" value="MtN3_slv"/>
    <property type="match status" value="1"/>
</dbReference>
<proteinExistence type="predicted"/>
<evidence type="ECO:0000313" key="2">
    <source>
        <dbReference type="EMBL" id="PZW40748.1"/>
    </source>
</evidence>
<dbReference type="InterPro" id="IPR004316">
    <property type="entry name" value="SWEET_rpt"/>
</dbReference>
<dbReference type="GO" id="GO:0051119">
    <property type="term" value="F:sugar transmembrane transporter activity"/>
    <property type="evidence" value="ECO:0007669"/>
    <property type="project" value="InterPro"/>
</dbReference>
<feature type="transmembrane region" description="Helical" evidence="1">
    <location>
        <begin position="35"/>
        <end position="55"/>
    </location>
</feature>
<keyword evidence="3" id="KW-1185">Reference proteome</keyword>
<dbReference type="GO" id="GO:0016020">
    <property type="term" value="C:membrane"/>
    <property type="evidence" value="ECO:0007669"/>
    <property type="project" value="InterPro"/>
</dbReference>
<evidence type="ECO:0000256" key="1">
    <source>
        <dbReference type="SAM" id="Phobius"/>
    </source>
</evidence>
<dbReference type="Gene3D" id="1.20.1280.290">
    <property type="match status" value="1"/>
</dbReference>
<dbReference type="InterPro" id="IPR047662">
    <property type="entry name" value="SemiSWEET"/>
</dbReference>
<sequence length="91" mass="10237">MLVEVIGFLAGIFTTLAALPQIIRTFKEKKVENISSYMFIALCIGVGLWTVYGIMKADWPIILTNGTSFILNGIMLFFKKKYSVKRKNSPS</sequence>
<reference evidence="2 3" key="1">
    <citation type="submission" date="2018-06" db="EMBL/GenBank/DDBJ databases">
        <title>Genomic Encyclopedia of Archaeal and Bacterial Type Strains, Phase II (KMG-II): from individual species to whole genera.</title>
        <authorList>
            <person name="Goeker M."/>
        </authorList>
    </citation>
    <scope>NUCLEOTIDE SEQUENCE [LARGE SCALE GENOMIC DNA]</scope>
    <source>
        <strain evidence="2 3">DSM 15361</strain>
    </source>
</reference>
<dbReference type="AlphaFoldDB" id="A0A2W7I373"/>
<dbReference type="RefSeq" id="WP_245924749.1">
    <property type="nucleotide sequence ID" value="NZ_QKYV01000004.1"/>
</dbReference>
<keyword evidence="1 2" id="KW-0812">Transmembrane</keyword>
<name>A0A2W7I373_9FLAO</name>
<dbReference type="Proteomes" id="UP000249542">
    <property type="component" value="Unassembled WGS sequence"/>
</dbReference>
<comment type="caution">
    <text evidence="2">The sequence shown here is derived from an EMBL/GenBank/DDBJ whole genome shotgun (WGS) entry which is preliminary data.</text>
</comment>
<organism evidence="2 3">
    <name type="scientific">Mesonia algae</name>
    <dbReference type="NCBI Taxonomy" id="213248"/>
    <lineage>
        <taxon>Bacteria</taxon>
        <taxon>Pseudomonadati</taxon>
        <taxon>Bacteroidota</taxon>
        <taxon>Flavobacteriia</taxon>
        <taxon>Flavobacteriales</taxon>
        <taxon>Flavobacteriaceae</taxon>
        <taxon>Mesonia</taxon>
    </lineage>
</organism>